<keyword evidence="5" id="KW-0808">Transferase</keyword>
<proteinExistence type="predicted"/>
<dbReference type="GeneID" id="35121916"/>
<dbReference type="EMBL" id="JABBYL010000015">
    <property type="protein sequence ID" value="NMO09089.1"/>
    <property type="molecule type" value="Genomic_DNA"/>
</dbReference>
<accession>A0A2H4VDX7</accession>
<evidence type="ECO:0000259" key="4">
    <source>
        <dbReference type="Pfam" id="PF01909"/>
    </source>
</evidence>
<dbReference type="Gene3D" id="1.10.10.10">
    <property type="entry name" value="Winged helix-like DNA-binding domain superfamily/Winged helix DNA-binding domain"/>
    <property type="match status" value="1"/>
</dbReference>
<sequence length="199" mass="23173">MKDNKLEILIKLIEQGDNLPTIRKISLMTSIRYTNVYNIIKKLEKENIVNLEKTGNAYRCRLQKTPNPLIFSAEFERRELLTENSDFKVLQEKLNNLPFPFIALLFGSYAKGKASETSDIDLMVIAESVREKEIERTLSILPLDIHLIFFTYEEFMMMISSNEFSVVLEATKYNVILVGIEDYYRVMRNTGRGTNKRSK</sequence>
<dbReference type="InterPro" id="IPR043519">
    <property type="entry name" value="NT_sf"/>
</dbReference>
<comment type="catalytic activity">
    <reaction evidence="3">
        <text>L-tyrosyl-[protein] + ATP = O-(5'-adenylyl)-L-tyrosyl-[protein] + diphosphate</text>
        <dbReference type="Rhea" id="RHEA:54288"/>
        <dbReference type="Rhea" id="RHEA-COMP:10136"/>
        <dbReference type="Rhea" id="RHEA-COMP:13846"/>
        <dbReference type="ChEBI" id="CHEBI:30616"/>
        <dbReference type="ChEBI" id="CHEBI:33019"/>
        <dbReference type="ChEBI" id="CHEBI:46858"/>
        <dbReference type="ChEBI" id="CHEBI:83624"/>
        <dbReference type="EC" id="2.7.7.108"/>
    </reaction>
</comment>
<reference evidence="5 7" key="1">
    <citation type="submission" date="2016-10" db="EMBL/GenBank/DDBJ databases">
        <title>Comparative genomics between deep and shallow subseafloor isolates.</title>
        <authorList>
            <person name="Ishii S."/>
            <person name="Miller J.R."/>
            <person name="Sutton G."/>
            <person name="Suzuki S."/>
            <person name="Methe B."/>
            <person name="Inagaki F."/>
            <person name="Imachi H."/>
        </authorList>
    </citation>
    <scope>NUCLEOTIDE SEQUENCE [LARGE SCALE GENOMIC DNA]</scope>
    <source>
        <strain evidence="5 7">MO-MB1</strain>
    </source>
</reference>
<evidence type="ECO:0000313" key="6">
    <source>
        <dbReference type="EMBL" id="NMO09089.1"/>
    </source>
</evidence>
<dbReference type="InterPro" id="IPR036390">
    <property type="entry name" value="WH_DNA-bd_sf"/>
</dbReference>
<evidence type="ECO:0000256" key="3">
    <source>
        <dbReference type="ARBA" id="ARBA00048696"/>
    </source>
</evidence>
<evidence type="ECO:0000256" key="2">
    <source>
        <dbReference type="ARBA" id="ARBA00047518"/>
    </source>
</evidence>
<dbReference type="Proteomes" id="UP000232806">
    <property type="component" value="Chromosome"/>
</dbReference>
<evidence type="ECO:0000313" key="8">
    <source>
        <dbReference type="Proteomes" id="UP000591058"/>
    </source>
</evidence>
<dbReference type="SUPFAM" id="SSF46785">
    <property type="entry name" value="Winged helix' DNA-binding domain"/>
    <property type="match status" value="1"/>
</dbReference>
<dbReference type="CDD" id="cd05403">
    <property type="entry name" value="NT_KNTase_like"/>
    <property type="match status" value="1"/>
</dbReference>
<reference evidence="6 8" key="2">
    <citation type="submission" date="2020-04" db="EMBL/GenBank/DDBJ databases">
        <title>Draft genome of Methanobacterium subterraneum isolated from animal feces.</title>
        <authorList>
            <person name="Ouboter H.T."/>
            <person name="Berger S."/>
            <person name="Gungor E."/>
            <person name="Jetten M.S.M."/>
            <person name="Welte C.U."/>
        </authorList>
    </citation>
    <scope>NUCLEOTIDE SEQUENCE [LARGE SCALE GENOMIC DNA]</scope>
    <source>
        <strain evidence="6">HO_2020</strain>
    </source>
</reference>
<dbReference type="OrthoDB" id="9287at2157"/>
<dbReference type="Gene3D" id="3.30.460.10">
    <property type="entry name" value="Beta Polymerase, domain 2"/>
    <property type="match status" value="1"/>
</dbReference>
<protein>
    <recommendedName>
        <fullName evidence="1">protein adenylyltransferase</fullName>
        <ecNumber evidence="1">2.7.7.108</ecNumber>
    </recommendedName>
</protein>
<feature type="domain" description="Polymerase nucleotidyl transferase" evidence="4">
    <location>
        <begin position="104"/>
        <end position="164"/>
    </location>
</feature>
<evidence type="ECO:0000313" key="5">
    <source>
        <dbReference type="EMBL" id="AUB56294.1"/>
    </source>
</evidence>
<evidence type="ECO:0000313" key="7">
    <source>
        <dbReference type="Proteomes" id="UP000232806"/>
    </source>
</evidence>
<organism evidence="5 7">
    <name type="scientific">Methanobacterium subterraneum</name>
    <dbReference type="NCBI Taxonomy" id="59277"/>
    <lineage>
        <taxon>Archaea</taxon>
        <taxon>Methanobacteriati</taxon>
        <taxon>Methanobacteriota</taxon>
        <taxon>Methanomada group</taxon>
        <taxon>Methanobacteria</taxon>
        <taxon>Methanobacteriales</taxon>
        <taxon>Methanobacteriaceae</taxon>
        <taxon>Methanobacterium</taxon>
    </lineage>
</organism>
<dbReference type="EMBL" id="CP017766">
    <property type="protein sequence ID" value="AUB56294.1"/>
    <property type="molecule type" value="Genomic_DNA"/>
</dbReference>
<dbReference type="AlphaFoldDB" id="A0A2H4VDX7"/>
<gene>
    <name evidence="5" type="ORF">BK007_09900</name>
    <name evidence="6" type="ORF">HG719_04455</name>
</gene>
<dbReference type="Pfam" id="PF01909">
    <property type="entry name" value="NTP_transf_2"/>
    <property type="match status" value="1"/>
</dbReference>
<dbReference type="GO" id="GO:0070733">
    <property type="term" value="F:AMPylase activity"/>
    <property type="evidence" value="ECO:0007669"/>
    <property type="project" value="UniProtKB-EC"/>
</dbReference>
<dbReference type="SUPFAM" id="SSF81301">
    <property type="entry name" value="Nucleotidyltransferase"/>
    <property type="match status" value="1"/>
</dbReference>
<name>A0A2H4VDX7_9EURY</name>
<dbReference type="Proteomes" id="UP000591058">
    <property type="component" value="Unassembled WGS sequence"/>
</dbReference>
<evidence type="ECO:0000256" key="1">
    <source>
        <dbReference type="ARBA" id="ARBA00034531"/>
    </source>
</evidence>
<comment type="catalytic activity">
    <reaction evidence="2">
        <text>O-(5'-adenylyl)-L-tyrosyl-[protein] + ATP = O-[5'-(adenylyl-(5'-&gt;3')-adenylyl)]-L-tyrosyl-[protein] + diphosphate</text>
        <dbReference type="Rhea" id="RHEA:66528"/>
        <dbReference type="Rhea" id="RHEA-COMP:13846"/>
        <dbReference type="Rhea" id="RHEA-COMP:17046"/>
        <dbReference type="ChEBI" id="CHEBI:30616"/>
        <dbReference type="ChEBI" id="CHEBI:33019"/>
        <dbReference type="ChEBI" id="CHEBI:83624"/>
        <dbReference type="ChEBI" id="CHEBI:167160"/>
    </reaction>
</comment>
<dbReference type="InterPro" id="IPR002934">
    <property type="entry name" value="Polymerase_NTP_transf_dom"/>
</dbReference>
<dbReference type="InterPro" id="IPR036388">
    <property type="entry name" value="WH-like_DNA-bd_sf"/>
</dbReference>
<dbReference type="EC" id="2.7.7.108" evidence="1"/>
<dbReference type="RefSeq" id="WP_100906269.1">
    <property type="nucleotide sequence ID" value="NZ_CP017766.1"/>
</dbReference>